<dbReference type="GO" id="GO:0008168">
    <property type="term" value="F:methyltransferase activity"/>
    <property type="evidence" value="ECO:0007669"/>
    <property type="project" value="UniProtKB-KW"/>
</dbReference>
<dbReference type="PANTHER" id="PTHR43167:SF1">
    <property type="entry name" value="PUTATIVE (AFU_ORTHOLOGUE AFUA_6G01830)-RELATED"/>
    <property type="match status" value="1"/>
</dbReference>
<gene>
    <name evidence="4" type="ORF">ACH4WX_25880</name>
</gene>
<dbReference type="GO" id="GO:0032259">
    <property type="term" value="P:methylation"/>
    <property type="evidence" value="ECO:0007669"/>
    <property type="project" value="UniProtKB-KW"/>
</dbReference>
<evidence type="ECO:0000256" key="3">
    <source>
        <dbReference type="ARBA" id="ARBA00022691"/>
    </source>
</evidence>
<name>A0ABW7TVD2_9NOCA</name>
<keyword evidence="2 4" id="KW-0808">Transferase</keyword>
<keyword evidence="1 4" id="KW-0489">Methyltransferase</keyword>
<sequence>MKSSPLQNPELDRFIAELQQRSSAQVAGITTYFDDRADRGNAADLSALDTAANEFLADKLVALEHDKALLCHRLCLALRARRVVEVGTSYGVSTLYLAQAVRLVAEADGGIGVVIGTEIEPGKIAAAADNFRRAGLEAHIDLRAGDLRDTLVDLDAPVDLALVDIWPVMARPALELITPKLRPGGMILIDNTENHPESYREAFEFIEDPSNGLLTQTLPFRGGLELVIKR</sequence>
<dbReference type="PANTHER" id="PTHR43167">
    <property type="entry name" value="PUTATIVE (AFU_ORTHOLOGUE AFUA_6G01830)-RELATED"/>
    <property type="match status" value="1"/>
</dbReference>
<proteinExistence type="predicted"/>
<dbReference type="EMBL" id="JBIRUQ010000007">
    <property type="protein sequence ID" value="MFI1464167.1"/>
    <property type="molecule type" value="Genomic_DNA"/>
</dbReference>
<dbReference type="EC" id="2.1.1.-" evidence="4"/>
<dbReference type="RefSeq" id="WP_051158297.1">
    <property type="nucleotide sequence ID" value="NZ_JBIRUQ010000007.1"/>
</dbReference>
<dbReference type="InterPro" id="IPR002935">
    <property type="entry name" value="SAM_O-MeTrfase"/>
</dbReference>
<dbReference type="SUPFAM" id="SSF53335">
    <property type="entry name" value="S-adenosyl-L-methionine-dependent methyltransferases"/>
    <property type="match status" value="1"/>
</dbReference>
<evidence type="ECO:0000256" key="1">
    <source>
        <dbReference type="ARBA" id="ARBA00022603"/>
    </source>
</evidence>
<evidence type="ECO:0000313" key="5">
    <source>
        <dbReference type="Proteomes" id="UP001611263"/>
    </source>
</evidence>
<keyword evidence="5" id="KW-1185">Reference proteome</keyword>
<dbReference type="Proteomes" id="UP001611263">
    <property type="component" value="Unassembled WGS sequence"/>
</dbReference>
<dbReference type="Pfam" id="PF13578">
    <property type="entry name" value="Methyltransf_24"/>
    <property type="match status" value="1"/>
</dbReference>
<dbReference type="Gene3D" id="3.40.50.150">
    <property type="entry name" value="Vaccinia Virus protein VP39"/>
    <property type="match status" value="1"/>
</dbReference>
<accession>A0ABW7TVD2</accession>
<keyword evidence="3" id="KW-0949">S-adenosyl-L-methionine</keyword>
<dbReference type="GeneID" id="93508600"/>
<protein>
    <submittedName>
        <fullName evidence="4">O-methyltransferase</fullName>
        <ecNumber evidence="4">2.1.1.-</ecNumber>
    </submittedName>
</protein>
<reference evidence="4 5" key="1">
    <citation type="submission" date="2024-10" db="EMBL/GenBank/DDBJ databases">
        <title>The Natural Products Discovery Center: Release of the First 8490 Sequenced Strains for Exploring Actinobacteria Biosynthetic Diversity.</title>
        <authorList>
            <person name="Kalkreuter E."/>
            <person name="Kautsar S.A."/>
            <person name="Yang D."/>
            <person name="Bader C.D."/>
            <person name="Teijaro C.N."/>
            <person name="Fluegel L."/>
            <person name="Davis C.M."/>
            <person name="Simpson J.R."/>
            <person name="Lauterbach L."/>
            <person name="Steele A.D."/>
            <person name="Gui C."/>
            <person name="Meng S."/>
            <person name="Li G."/>
            <person name="Viehrig K."/>
            <person name="Ye F."/>
            <person name="Su P."/>
            <person name="Kiefer A.F."/>
            <person name="Nichols A."/>
            <person name="Cepeda A.J."/>
            <person name="Yan W."/>
            <person name="Fan B."/>
            <person name="Jiang Y."/>
            <person name="Adhikari A."/>
            <person name="Zheng C.-J."/>
            <person name="Schuster L."/>
            <person name="Cowan T.M."/>
            <person name="Smanski M.J."/>
            <person name="Chevrette M.G."/>
            <person name="De Carvalho L.P.S."/>
            <person name="Shen B."/>
        </authorList>
    </citation>
    <scope>NUCLEOTIDE SEQUENCE [LARGE SCALE GENOMIC DNA]</scope>
    <source>
        <strain evidence="4 5">NPDC020568</strain>
    </source>
</reference>
<evidence type="ECO:0000313" key="4">
    <source>
        <dbReference type="EMBL" id="MFI1464167.1"/>
    </source>
</evidence>
<organism evidence="4 5">
    <name type="scientific">Nocardia carnea</name>
    <dbReference type="NCBI Taxonomy" id="37328"/>
    <lineage>
        <taxon>Bacteria</taxon>
        <taxon>Bacillati</taxon>
        <taxon>Actinomycetota</taxon>
        <taxon>Actinomycetes</taxon>
        <taxon>Mycobacteriales</taxon>
        <taxon>Nocardiaceae</taxon>
        <taxon>Nocardia</taxon>
    </lineage>
</organism>
<dbReference type="PROSITE" id="PS51682">
    <property type="entry name" value="SAM_OMT_I"/>
    <property type="match status" value="1"/>
</dbReference>
<comment type="caution">
    <text evidence="4">The sequence shown here is derived from an EMBL/GenBank/DDBJ whole genome shotgun (WGS) entry which is preliminary data.</text>
</comment>
<evidence type="ECO:0000256" key="2">
    <source>
        <dbReference type="ARBA" id="ARBA00022679"/>
    </source>
</evidence>
<dbReference type="InterPro" id="IPR029063">
    <property type="entry name" value="SAM-dependent_MTases_sf"/>
</dbReference>
<dbReference type="CDD" id="cd02440">
    <property type="entry name" value="AdoMet_MTases"/>
    <property type="match status" value="1"/>
</dbReference>